<dbReference type="AlphaFoldDB" id="R6I8M1"/>
<accession>R6I8M1</accession>
<organism evidence="2">
    <name type="scientific">Phascolarctobacterium faecium</name>
    <dbReference type="NCBI Taxonomy" id="33025"/>
    <lineage>
        <taxon>Bacteria</taxon>
        <taxon>Bacillati</taxon>
        <taxon>Bacillota</taxon>
        <taxon>Negativicutes</taxon>
        <taxon>Acidaminococcales</taxon>
        <taxon>Acidaminococcaceae</taxon>
        <taxon>Phascolarctobacterium</taxon>
    </lineage>
</organism>
<proteinExistence type="predicted"/>
<evidence type="ECO:0000256" key="1">
    <source>
        <dbReference type="SAM" id="Phobius"/>
    </source>
</evidence>
<evidence type="ECO:0000313" key="2">
    <source>
        <dbReference type="EMBL" id="CDB45665.1"/>
    </source>
</evidence>
<dbReference type="EMBL" id="CBDS010000052">
    <property type="protein sequence ID" value="CDB45665.1"/>
    <property type="molecule type" value="Genomic_DNA"/>
</dbReference>
<dbReference type="STRING" id="1262914.BN533_00790"/>
<keyword evidence="1" id="KW-1133">Transmembrane helix</keyword>
<sequence length="180" mass="21411">MLSEFWQAIVGSAVISTIISNLCLWWHKKNDYKRDYYKKIIDHRIEAYEKLSIYLDSVWTQKRSTALKHETEIYSCFENEEELIKAHQLLFSYCPGIHWYSEDVYSNYYNLARYLVDTLDVLNGTKEEKRVQVQNHCAALNNLIADTIRQLKIAIAEDRISFDKVEDFFNNQKQQIKKAK</sequence>
<feature type="transmembrane region" description="Helical" evidence="1">
    <location>
        <begin position="6"/>
        <end position="26"/>
    </location>
</feature>
<comment type="caution">
    <text evidence="2">The sequence shown here is derived from an EMBL/GenBank/DDBJ whole genome shotgun (WGS) entry which is preliminary data.</text>
</comment>
<keyword evidence="1" id="KW-0472">Membrane</keyword>
<reference evidence="2" key="1">
    <citation type="submission" date="2012-11" db="EMBL/GenBank/DDBJ databases">
        <title>Dependencies among metagenomic species, viruses, plasmids and units of genetic variation.</title>
        <authorList>
            <person name="Nielsen H.B."/>
            <person name="Almeida M."/>
            <person name="Juncker A.S."/>
            <person name="Rasmussen S."/>
            <person name="Li J."/>
            <person name="Sunagawa S."/>
            <person name="Plichta D."/>
            <person name="Gautier L."/>
            <person name="Le Chatelier E."/>
            <person name="Peletier E."/>
            <person name="Bonde I."/>
            <person name="Nielsen T."/>
            <person name="Manichanh C."/>
            <person name="Arumugam M."/>
            <person name="Batto J."/>
            <person name="Santos M.B.Q.D."/>
            <person name="Blom N."/>
            <person name="Borruel N."/>
            <person name="Burgdorf K.S."/>
            <person name="Boumezbeur F."/>
            <person name="Casellas F."/>
            <person name="Dore J."/>
            <person name="Guarner F."/>
            <person name="Hansen T."/>
            <person name="Hildebrand F."/>
            <person name="Kaas R.S."/>
            <person name="Kennedy S."/>
            <person name="Kristiansen K."/>
            <person name="Kultima J.R."/>
            <person name="Leonard P."/>
            <person name="Levenez F."/>
            <person name="Lund O."/>
            <person name="Moumen B."/>
            <person name="Le Paslier D."/>
            <person name="Pons N."/>
            <person name="Pedersen O."/>
            <person name="Prifti E."/>
            <person name="Qin J."/>
            <person name="Raes J."/>
            <person name="Tap J."/>
            <person name="Tims S."/>
            <person name="Ussery D.W."/>
            <person name="Yamada T."/>
            <person name="MetaHit consortium"/>
            <person name="Renault P."/>
            <person name="Sicheritz-Ponten T."/>
            <person name="Bork P."/>
            <person name="Wang J."/>
            <person name="Brunak S."/>
            <person name="Ehrlich S.D."/>
        </authorList>
    </citation>
    <scope>NUCLEOTIDE SEQUENCE [LARGE SCALE GENOMIC DNA]</scope>
</reference>
<keyword evidence="1" id="KW-0812">Transmembrane</keyword>
<name>R6I8M1_9FIRM</name>
<protein>
    <submittedName>
        <fullName evidence="2">Uncharacterized protein</fullName>
    </submittedName>
</protein>
<gene>
    <name evidence="2" type="ORF">BN533_00790</name>
</gene>
<dbReference type="RefSeq" id="WP_021717692.1">
    <property type="nucleotide sequence ID" value="NZ_FR885222.1"/>
</dbReference>
<dbReference type="HOGENOM" id="CLU_1494888_0_0_9"/>